<dbReference type="PANTHER" id="PTHR34612:SF2">
    <property type="entry name" value="GLYCOSIDE HYDROLASE 131 CATALYTIC N-TERMINAL DOMAIN-CONTAINING PROTEIN"/>
    <property type="match status" value="1"/>
</dbReference>
<feature type="signal peptide" evidence="1">
    <location>
        <begin position="1"/>
        <end position="16"/>
    </location>
</feature>
<evidence type="ECO:0000313" key="4">
    <source>
        <dbReference type="Proteomes" id="UP000800093"/>
    </source>
</evidence>
<dbReference type="OrthoDB" id="5283326at2759"/>
<feature type="domain" description="Glycoside hydrolase 131 catalytic N-terminal" evidence="2">
    <location>
        <begin position="24"/>
        <end position="297"/>
    </location>
</feature>
<dbReference type="Proteomes" id="UP000800093">
    <property type="component" value="Unassembled WGS sequence"/>
</dbReference>
<comment type="caution">
    <text evidence="3">The sequence shown here is derived from an EMBL/GenBank/DDBJ whole genome shotgun (WGS) entry which is preliminary data.</text>
</comment>
<name>A0A9P4N7Z8_9PLEO</name>
<dbReference type="Pfam" id="PF18271">
    <property type="entry name" value="GH131_N"/>
    <property type="match status" value="1"/>
</dbReference>
<keyword evidence="4" id="KW-1185">Reference proteome</keyword>
<proteinExistence type="predicted"/>
<feature type="chain" id="PRO_5040361447" description="Glycoside hydrolase 131 catalytic N-terminal domain-containing protein" evidence="1">
    <location>
        <begin position="17"/>
        <end position="309"/>
    </location>
</feature>
<dbReference type="AlphaFoldDB" id="A0A9P4N7Z8"/>
<keyword evidence="1" id="KW-0732">Signal</keyword>
<dbReference type="InterPro" id="IPR041524">
    <property type="entry name" value="GH131_N"/>
</dbReference>
<reference evidence="4" key="1">
    <citation type="journal article" date="2020" name="Stud. Mycol.">
        <title>101 Dothideomycetes genomes: A test case for predicting lifestyles and emergence of pathogens.</title>
        <authorList>
            <person name="Haridas S."/>
            <person name="Albert R."/>
            <person name="Binder M."/>
            <person name="Bloem J."/>
            <person name="LaButti K."/>
            <person name="Salamov A."/>
            <person name="Andreopoulos B."/>
            <person name="Baker S."/>
            <person name="Barry K."/>
            <person name="Bills G."/>
            <person name="Bluhm B."/>
            <person name="Cannon C."/>
            <person name="Castanera R."/>
            <person name="Culley D."/>
            <person name="Daum C."/>
            <person name="Ezra D."/>
            <person name="Gonzalez J."/>
            <person name="Henrissat B."/>
            <person name="Kuo A."/>
            <person name="Liang C."/>
            <person name="Lipzen A."/>
            <person name="Lutzoni F."/>
            <person name="Magnuson J."/>
            <person name="Mondo S."/>
            <person name="Nolan M."/>
            <person name="Ohm R."/>
            <person name="Pangilinan J."/>
            <person name="Park H.-J."/>
            <person name="Ramirez L."/>
            <person name="Alfaro M."/>
            <person name="Sun H."/>
            <person name="Tritt A."/>
            <person name="Yoshinaga Y."/>
            <person name="Zwiers L.-H."/>
            <person name="Turgeon B."/>
            <person name="Goodwin S."/>
            <person name="Spatafora J."/>
            <person name="Crous P."/>
            <person name="Grigoriev I."/>
        </authorList>
    </citation>
    <scope>NUCLEOTIDE SEQUENCE [LARGE SCALE GENOMIC DNA]</scope>
    <source>
        <strain evidence="4">CBS 304.66</strain>
    </source>
</reference>
<accession>A0A9P4N7Z8</accession>
<sequence length="309" mass="34096">MIFVFLLSAIPAGTGATAALCPMTFEGRIAQNATKALFTSAQSPFNPKYVLGQNVAWDQVISFPEVEPSIYDKAVGAKAIEVTINDRSIFASSSEGPETALRRSELLINNNPSTITGQKTWFFSLHTSPSRPLNLSHEYLLAFHESQDYLADFWSLKIGVPMQGPEHYGQILGYQDEGVTQNMLDVGEVLYLQGYKWAVPIQTYFLAPFARNVWHNIGLYLDYDSNHMQVLYSSGSDPLKVMTPLLLNNLSGKAPTTLGETHIGIQKRPVGANLTNFLYEGEQEWGIHEGLVLGGIWQIEGHPGDCGIV</sequence>
<dbReference type="PANTHER" id="PTHR34612">
    <property type="entry name" value="GH131_N DOMAIN-CONTAINING PROTEIN"/>
    <property type="match status" value="1"/>
</dbReference>
<dbReference type="EMBL" id="ML986626">
    <property type="protein sequence ID" value="KAF2263366.1"/>
    <property type="molecule type" value="Genomic_DNA"/>
</dbReference>
<protein>
    <recommendedName>
        <fullName evidence="2">Glycoside hydrolase 131 catalytic N-terminal domain-containing protein</fullName>
    </recommendedName>
</protein>
<dbReference type="Gene3D" id="2.60.120.1160">
    <property type="match status" value="1"/>
</dbReference>
<evidence type="ECO:0000259" key="2">
    <source>
        <dbReference type="Pfam" id="PF18271"/>
    </source>
</evidence>
<evidence type="ECO:0000313" key="3">
    <source>
        <dbReference type="EMBL" id="KAF2263366.1"/>
    </source>
</evidence>
<organism evidence="3 4">
    <name type="scientific">Lojkania enalia</name>
    <dbReference type="NCBI Taxonomy" id="147567"/>
    <lineage>
        <taxon>Eukaryota</taxon>
        <taxon>Fungi</taxon>
        <taxon>Dikarya</taxon>
        <taxon>Ascomycota</taxon>
        <taxon>Pezizomycotina</taxon>
        <taxon>Dothideomycetes</taxon>
        <taxon>Pleosporomycetidae</taxon>
        <taxon>Pleosporales</taxon>
        <taxon>Pleosporales incertae sedis</taxon>
        <taxon>Lojkania</taxon>
    </lineage>
</organism>
<evidence type="ECO:0000256" key="1">
    <source>
        <dbReference type="SAM" id="SignalP"/>
    </source>
</evidence>
<gene>
    <name evidence="3" type="ORF">CC78DRAFT_603800</name>
</gene>